<name>A0A182PQ02_9DIPT</name>
<accession>A0A182PQ02</accession>
<organism evidence="1 2">
    <name type="scientific">Anopheles epiroticus</name>
    <dbReference type="NCBI Taxonomy" id="199890"/>
    <lineage>
        <taxon>Eukaryota</taxon>
        <taxon>Metazoa</taxon>
        <taxon>Ecdysozoa</taxon>
        <taxon>Arthropoda</taxon>
        <taxon>Hexapoda</taxon>
        <taxon>Insecta</taxon>
        <taxon>Pterygota</taxon>
        <taxon>Neoptera</taxon>
        <taxon>Endopterygota</taxon>
        <taxon>Diptera</taxon>
        <taxon>Nematocera</taxon>
        <taxon>Culicoidea</taxon>
        <taxon>Culicidae</taxon>
        <taxon>Anophelinae</taxon>
        <taxon>Anopheles</taxon>
    </lineage>
</organism>
<evidence type="ECO:0000313" key="2">
    <source>
        <dbReference type="Proteomes" id="UP000075885"/>
    </source>
</evidence>
<dbReference type="AlphaFoldDB" id="A0A182PQ02"/>
<sequence length="209" mass="23005">MEPPIQTEYLRSGGAMILILMVDGAKAEGRLEQRLGAAEPLIADGDDLSVREFVRLLQRARGSSSSHLLLKVQRYIAQLLLDVAHNFPLSGGSERVATLGQDLHQVVGQIATSQIQTQNSVRESVAFVDRYRVGDTIARIHHDTGGTTGGVQRQHSLDGHNVWCQIFSMSSQFDTMPCSIGYFSVRIPRLLCASSPTYESFWPIPTITP</sequence>
<dbReference type="VEuPathDB" id="VectorBase:AEPI009032"/>
<dbReference type="Proteomes" id="UP000075885">
    <property type="component" value="Unassembled WGS sequence"/>
</dbReference>
<reference evidence="2" key="1">
    <citation type="submission" date="2013-03" db="EMBL/GenBank/DDBJ databases">
        <title>The Genome Sequence of Anopheles epiroticus epiroticus2.</title>
        <authorList>
            <consortium name="The Broad Institute Genomics Platform"/>
            <person name="Neafsey D.E."/>
            <person name="Howell P."/>
            <person name="Walker B."/>
            <person name="Young S.K."/>
            <person name="Zeng Q."/>
            <person name="Gargeya S."/>
            <person name="Fitzgerald M."/>
            <person name="Haas B."/>
            <person name="Abouelleil A."/>
            <person name="Allen A.W."/>
            <person name="Alvarado L."/>
            <person name="Arachchi H.M."/>
            <person name="Berlin A.M."/>
            <person name="Chapman S.B."/>
            <person name="Gainer-Dewar J."/>
            <person name="Goldberg J."/>
            <person name="Griggs A."/>
            <person name="Gujja S."/>
            <person name="Hansen M."/>
            <person name="Howarth C."/>
            <person name="Imamovic A."/>
            <person name="Ireland A."/>
            <person name="Larimer J."/>
            <person name="McCowan C."/>
            <person name="Murphy C."/>
            <person name="Pearson M."/>
            <person name="Poon T.W."/>
            <person name="Priest M."/>
            <person name="Roberts A."/>
            <person name="Saif S."/>
            <person name="Shea T."/>
            <person name="Sisk P."/>
            <person name="Sykes S."/>
            <person name="Wortman J."/>
            <person name="Nusbaum C."/>
            <person name="Birren B."/>
        </authorList>
    </citation>
    <scope>NUCLEOTIDE SEQUENCE [LARGE SCALE GENOMIC DNA]</scope>
    <source>
        <strain evidence="2">Epiroticus2</strain>
    </source>
</reference>
<reference evidence="1" key="2">
    <citation type="submission" date="2020-05" db="UniProtKB">
        <authorList>
            <consortium name="EnsemblMetazoa"/>
        </authorList>
    </citation>
    <scope>IDENTIFICATION</scope>
    <source>
        <strain evidence="1">Epiroticus2</strain>
    </source>
</reference>
<evidence type="ECO:0000313" key="1">
    <source>
        <dbReference type="EnsemblMetazoa" id="AEPI009032-PA"/>
    </source>
</evidence>
<proteinExistence type="predicted"/>
<protein>
    <submittedName>
        <fullName evidence="1">Uncharacterized protein</fullName>
    </submittedName>
</protein>
<keyword evidence="2" id="KW-1185">Reference proteome</keyword>
<dbReference type="EnsemblMetazoa" id="AEPI009032-RA">
    <property type="protein sequence ID" value="AEPI009032-PA"/>
    <property type="gene ID" value="AEPI009032"/>
</dbReference>